<feature type="transmembrane region" description="Helical" evidence="7">
    <location>
        <begin position="416"/>
        <end position="437"/>
    </location>
</feature>
<dbReference type="CDD" id="cd03396">
    <property type="entry name" value="PAP2_like_6"/>
    <property type="match status" value="1"/>
</dbReference>
<dbReference type="GO" id="GO:0005886">
    <property type="term" value="C:plasma membrane"/>
    <property type="evidence" value="ECO:0007669"/>
    <property type="project" value="UniProtKB-SubCell"/>
</dbReference>
<evidence type="ECO:0000256" key="6">
    <source>
        <dbReference type="ARBA" id="ARBA00023136"/>
    </source>
</evidence>
<dbReference type="InterPro" id="IPR000326">
    <property type="entry name" value="PAP2/HPO"/>
</dbReference>
<feature type="transmembrane region" description="Helical" evidence="7">
    <location>
        <begin position="191"/>
        <end position="209"/>
    </location>
</feature>
<dbReference type="PANTHER" id="PTHR14969">
    <property type="entry name" value="SPHINGOSINE-1-PHOSPHATE PHOSPHOHYDROLASE"/>
    <property type="match status" value="1"/>
</dbReference>
<dbReference type="EMBL" id="UINC01011398">
    <property type="protein sequence ID" value="SVA50330.1"/>
    <property type="molecule type" value="Genomic_DNA"/>
</dbReference>
<evidence type="ECO:0000256" key="4">
    <source>
        <dbReference type="ARBA" id="ARBA00022801"/>
    </source>
</evidence>
<feature type="transmembrane region" description="Helical" evidence="7">
    <location>
        <begin position="95"/>
        <end position="115"/>
    </location>
</feature>
<dbReference type="Pfam" id="PF01569">
    <property type="entry name" value="PAP2"/>
    <property type="match status" value="2"/>
</dbReference>
<comment type="subcellular location">
    <subcellularLocation>
        <location evidence="1">Cell membrane</location>
        <topology evidence="1">Multi-pass membrane protein</topology>
    </subcellularLocation>
</comment>
<evidence type="ECO:0000259" key="8">
    <source>
        <dbReference type="SMART" id="SM00014"/>
    </source>
</evidence>
<feature type="non-terminal residue" evidence="9">
    <location>
        <position position="1"/>
    </location>
</feature>
<feature type="transmembrane region" description="Helical" evidence="7">
    <location>
        <begin position="58"/>
        <end position="75"/>
    </location>
</feature>
<keyword evidence="6 7" id="KW-0472">Membrane</keyword>
<evidence type="ECO:0000256" key="3">
    <source>
        <dbReference type="ARBA" id="ARBA00022692"/>
    </source>
</evidence>
<proteinExistence type="predicted"/>
<feature type="transmembrane region" description="Helical" evidence="7">
    <location>
        <begin position="143"/>
        <end position="162"/>
    </location>
</feature>
<evidence type="ECO:0000313" key="9">
    <source>
        <dbReference type="EMBL" id="SVA50330.1"/>
    </source>
</evidence>
<feature type="transmembrane region" description="Helical" evidence="7">
    <location>
        <begin position="12"/>
        <end position="33"/>
    </location>
</feature>
<accession>A0A381WCS2</accession>
<evidence type="ECO:0000256" key="2">
    <source>
        <dbReference type="ARBA" id="ARBA00022475"/>
    </source>
</evidence>
<feature type="domain" description="Phosphatidic acid phosphatase type 2/haloperoxidase" evidence="8">
    <location>
        <begin position="317"/>
        <end position="434"/>
    </location>
</feature>
<evidence type="ECO:0000256" key="5">
    <source>
        <dbReference type="ARBA" id="ARBA00022989"/>
    </source>
</evidence>
<feature type="transmembrane region" description="Helical" evidence="7">
    <location>
        <begin position="167"/>
        <end position="185"/>
    </location>
</feature>
<dbReference type="SMART" id="SM00014">
    <property type="entry name" value="acidPPc"/>
    <property type="match status" value="2"/>
</dbReference>
<keyword evidence="2" id="KW-1003">Cell membrane</keyword>
<reference evidence="9" key="1">
    <citation type="submission" date="2018-05" db="EMBL/GenBank/DDBJ databases">
        <authorList>
            <person name="Lanie J.A."/>
            <person name="Ng W.-L."/>
            <person name="Kazmierczak K.M."/>
            <person name="Andrzejewski T.M."/>
            <person name="Davidsen T.M."/>
            <person name="Wayne K.J."/>
            <person name="Tettelin H."/>
            <person name="Glass J.I."/>
            <person name="Rusch D."/>
            <person name="Podicherti R."/>
            <person name="Tsui H.-C.T."/>
            <person name="Winkler M.E."/>
        </authorList>
    </citation>
    <scope>NUCLEOTIDE SEQUENCE</scope>
</reference>
<dbReference type="AlphaFoldDB" id="A0A381WCS2"/>
<organism evidence="9">
    <name type="scientific">marine metagenome</name>
    <dbReference type="NCBI Taxonomy" id="408172"/>
    <lineage>
        <taxon>unclassified sequences</taxon>
        <taxon>metagenomes</taxon>
        <taxon>ecological metagenomes</taxon>
    </lineage>
</organism>
<dbReference type="Gene3D" id="1.20.144.10">
    <property type="entry name" value="Phosphatidic acid phosphatase type 2/haloperoxidase"/>
    <property type="match status" value="3"/>
</dbReference>
<feature type="transmembrane region" description="Helical" evidence="7">
    <location>
        <begin position="279"/>
        <end position="301"/>
    </location>
</feature>
<keyword evidence="4" id="KW-0378">Hydrolase</keyword>
<feature type="transmembrane region" description="Helical" evidence="7">
    <location>
        <begin position="313"/>
        <end position="333"/>
    </location>
</feature>
<dbReference type="GO" id="GO:0016787">
    <property type="term" value="F:hydrolase activity"/>
    <property type="evidence" value="ECO:0007669"/>
    <property type="project" value="UniProtKB-KW"/>
</dbReference>
<keyword evidence="3 7" id="KW-0812">Transmembrane</keyword>
<evidence type="ECO:0000256" key="7">
    <source>
        <dbReference type="SAM" id="Phobius"/>
    </source>
</evidence>
<keyword evidence="5 7" id="KW-1133">Transmembrane helix</keyword>
<protein>
    <recommendedName>
        <fullName evidence="8">Phosphatidic acid phosphatase type 2/haloperoxidase domain-containing protein</fullName>
    </recommendedName>
</protein>
<evidence type="ECO:0000256" key="1">
    <source>
        <dbReference type="ARBA" id="ARBA00004651"/>
    </source>
</evidence>
<dbReference type="SUPFAM" id="SSF48317">
    <property type="entry name" value="Acid phosphatase/Vanadium-dependent haloperoxidase"/>
    <property type="match status" value="2"/>
</dbReference>
<gene>
    <name evidence="9" type="ORF">METZ01_LOCUS103184</name>
</gene>
<feature type="transmembrane region" description="Helical" evidence="7">
    <location>
        <begin position="230"/>
        <end position="259"/>
    </location>
</feature>
<feature type="transmembrane region" description="Helical" evidence="7">
    <location>
        <begin position="369"/>
        <end position="387"/>
    </location>
</feature>
<dbReference type="PANTHER" id="PTHR14969:SF62">
    <property type="entry name" value="DECAPRENYLPHOSPHORYL-5-PHOSPHORIBOSE PHOSPHATASE RV3807C-RELATED"/>
    <property type="match status" value="1"/>
</dbReference>
<dbReference type="InterPro" id="IPR036938">
    <property type="entry name" value="PAP2/HPO_sf"/>
</dbReference>
<feature type="transmembrane region" description="Helical" evidence="7">
    <location>
        <begin position="392"/>
        <end position="410"/>
    </location>
</feature>
<name>A0A381WCS2_9ZZZZ</name>
<feature type="domain" description="Phosphatidic acid phosphatase type 2/haloperoxidase" evidence="8">
    <location>
        <begin position="94"/>
        <end position="206"/>
    </location>
</feature>
<sequence>VIKNLKIEFSIFGILLLSILLSDNIDISLYKIFNDFCNSPNNRYFKEFFINITELGNSLWYFLIALIFFVFSFFIKKKTNKKYEIFYKKLKIDSIFFFLAMVVTGVLTQIIKHALGRPRPNYSIIENNLEFDFFSLNSSFHSFPSGHTSTIFVVALCFSLLLPKIRYFFIFFASIIAFSRVVVGAHFFTDIIGGIVVAYIGFKITIFLFNKLNIESPLSNLKKLNSNHVFLALLIFFIIVLFLAIGSSIDIYISSLFYLGKQKFVLQSYFILTVIFRKIFIPLIVLYLMVLPIISIFLPIEKFYFNSKLKSKEVWFIFGSVFFNLLIFVNLILKNMWGRARPNDILQLGGKESFSPWFELSNACNTNCSFVSGDAAVGFSLIILFFITKNKIFFWGSLVAGFSIGLIRILEGGHFFSDVIMSGLIVYLLTSVQFYFFKKKYAD</sequence>